<reference evidence="2" key="1">
    <citation type="submission" date="2016-11" db="UniProtKB">
        <authorList>
            <consortium name="WormBaseParasite"/>
        </authorList>
    </citation>
    <scope>IDENTIFICATION</scope>
    <source>
        <strain evidence="2">KR3021</strain>
    </source>
</reference>
<proteinExistence type="predicted"/>
<evidence type="ECO:0000313" key="1">
    <source>
        <dbReference type="Proteomes" id="UP000095286"/>
    </source>
</evidence>
<dbReference type="Proteomes" id="UP000095286">
    <property type="component" value="Unplaced"/>
</dbReference>
<accession>A0AC35UEQ2</accession>
<dbReference type="WBParaSite" id="RSKR_0001085350.1">
    <property type="protein sequence ID" value="RSKR_0001085350.1"/>
    <property type="gene ID" value="RSKR_0001085350"/>
</dbReference>
<protein>
    <submittedName>
        <fullName evidence="2">G_PROTEIN_RECEP_F1_2 domain-containing protein</fullName>
    </submittedName>
</protein>
<sequence length="317" mass="37123">LGISLNVFLLFLIWKFSPVEHKRYRILLSFNVCSSMLVTISLLPNYLVLDICDGNYIVHQFNLLKYTDNFFIHRISFTFFIFALFSCIFSSSSMFIFRYFQICTTKKIQIIDIQLMFFIGMVCAFVIAGLFYFVMSHDYRNDGDMLLYVLKNGIATEDTINKIFLLMFIIKTYKNPFFLTCLLTITIFFGANYTIILFCIFKVNKYLESHSSNYDKVTKRLHSELTRLMIIQLLLPFIFTSGQMLFCIVSMIFELKTTGVGIIDMIMISFLPSVNAFCFLINSKSYWANMFKIKNKKIVVTRSKTQNRNFKVAVTRI</sequence>
<name>A0AC35UEQ2_9BILA</name>
<evidence type="ECO:0000313" key="2">
    <source>
        <dbReference type="WBParaSite" id="RSKR_0001085350.1"/>
    </source>
</evidence>
<organism evidence="1 2">
    <name type="scientific">Rhabditophanes sp. KR3021</name>
    <dbReference type="NCBI Taxonomy" id="114890"/>
    <lineage>
        <taxon>Eukaryota</taxon>
        <taxon>Metazoa</taxon>
        <taxon>Ecdysozoa</taxon>
        <taxon>Nematoda</taxon>
        <taxon>Chromadorea</taxon>
        <taxon>Rhabditida</taxon>
        <taxon>Tylenchina</taxon>
        <taxon>Panagrolaimomorpha</taxon>
        <taxon>Strongyloidoidea</taxon>
        <taxon>Alloionematidae</taxon>
        <taxon>Rhabditophanes</taxon>
    </lineage>
</organism>